<accession>A0A8C7YZP3</accession>
<dbReference type="AlphaFoldDB" id="A0A8C7YZP3"/>
<dbReference type="GO" id="GO:0005737">
    <property type="term" value="C:cytoplasm"/>
    <property type="evidence" value="ECO:0007669"/>
    <property type="project" value="TreeGrafter"/>
</dbReference>
<sequence>MLMSTDVASLMLPVNRGIMDRERDIETAAAVPHANAAGGPAAVRGMKRGDPEPDAQTAVALTDLAGAECKRPRIDGAGSVVGDIGQNNEPLNPGFHGYPPHSQVNNATARVMTNKKMVSPYPNGEALSTLPYAGWKLSPMVGAVYGPELYAVPGFPYPSAAAAAATTAAAAFRGAHLRGRGRPVYSAVRAAVPQAAIPAYPGVVYQDGFYGAADLYGGYPAAAAAAAAAAYRYAQPAAVTGATAAAAAYSDGYGRVYTTDPYHALAPAAAAYGVGAMASLYRAGYSRFAPY</sequence>
<dbReference type="GeneTree" id="ENSGT00940000157534"/>
<protein>
    <recommendedName>
        <fullName evidence="4">Fox-1 C-terminal domain-containing protein</fullName>
    </recommendedName>
</protein>
<comment type="subcellular location">
    <subcellularLocation>
        <location evidence="1">Nucleus</location>
    </subcellularLocation>
</comment>
<dbReference type="Proteomes" id="UP000694383">
    <property type="component" value="Unplaced"/>
</dbReference>
<dbReference type="InterPro" id="IPR025670">
    <property type="entry name" value="Fox-1_C_dom"/>
</dbReference>
<organism evidence="5 6">
    <name type="scientific">Oryzias sinensis</name>
    <name type="common">Chinese medaka</name>
    <dbReference type="NCBI Taxonomy" id="183150"/>
    <lineage>
        <taxon>Eukaryota</taxon>
        <taxon>Metazoa</taxon>
        <taxon>Chordata</taxon>
        <taxon>Craniata</taxon>
        <taxon>Vertebrata</taxon>
        <taxon>Euteleostomi</taxon>
        <taxon>Actinopterygii</taxon>
        <taxon>Neopterygii</taxon>
        <taxon>Teleostei</taxon>
        <taxon>Neoteleostei</taxon>
        <taxon>Acanthomorphata</taxon>
        <taxon>Ovalentaria</taxon>
        <taxon>Atherinomorphae</taxon>
        <taxon>Beloniformes</taxon>
        <taxon>Adrianichthyidae</taxon>
        <taxon>Oryziinae</taxon>
        <taxon>Oryzias</taxon>
    </lineage>
</organism>
<proteinExistence type="predicted"/>
<keyword evidence="6" id="KW-1185">Reference proteome</keyword>
<dbReference type="GO" id="GO:0005634">
    <property type="term" value="C:nucleus"/>
    <property type="evidence" value="ECO:0007669"/>
    <property type="project" value="UniProtKB-SubCell"/>
</dbReference>
<dbReference type="Pfam" id="PF12414">
    <property type="entry name" value="Fox-1_C"/>
    <property type="match status" value="1"/>
</dbReference>
<dbReference type="PANTHER" id="PTHR15597">
    <property type="entry name" value="ATAXIN 2-BINDING PROTEIN 1-RELATED"/>
    <property type="match status" value="1"/>
</dbReference>
<reference evidence="5" key="1">
    <citation type="submission" date="2025-08" db="UniProtKB">
        <authorList>
            <consortium name="Ensembl"/>
        </authorList>
    </citation>
    <scope>IDENTIFICATION</scope>
</reference>
<keyword evidence="2" id="KW-0694">RNA-binding</keyword>
<evidence type="ECO:0000313" key="5">
    <source>
        <dbReference type="Ensembl" id="ENSOSIP00000035961.1"/>
    </source>
</evidence>
<evidence type="ECO:0000259" key="4">
    <source>
        <dbReference type="Pfam" id="PF12414"/>
    </source>
</evidence>
<dbReference type="Ensembl" id="ENSOSIT00000037912.1">
    <property type="protein sequence ID" value="ENSOSIP00000035961.1"/>
    <property type="gene ID" value="ENSOSIG00000017915.1"/>
</dbReference>
<evidence type="ECO:0000256" key="1">
    <source>
        <dbReference type="ARBA" id="ARBA00004123"/>
    </source>
</evidence>
<evidence type="ECO:0000256" key="3">
    <source>
        <dbReference type="ARBA" id="ARBA00023242"/>
    </source>
</evidence>
<evidence type="ECO:0000256" key="2">
    <source>
        <dbReference type="ARBA" id="ARBA00022884"/>
    </source>
</evidence>
<evidence type="ECO:0000313" key="6">
    <source>
        <dbReference type="Proteomes" id="UP000694383"/>
    </source>
</evidence>
<feature type="domain" description="Fox-1 C-terminal" evidence="4">
    <location>
        <begin position="152"/>
        <end position="262"/>
    </location>
</feature>
<dbReference type="GO" id="GO:0003729">
    <property type="term" value="F:mRNA binding"/>
    <property type="evidence" value="ECO:0007669"/>
    <property type="project" value="TreeGrafter"/>
</dbReference>
<name>A0A8C7YZP3_9TELE</name>
<keyword evidence="3" id="KW-0539">Nucleus</keyword>
<dbReference type="InterPro" id="IPR047131">
    <property type="entry name" value="RBFOX1-like"/>
</dbReference>
<reference evidence="5" key="2">
    <citation type="submission" date="2025-09" db="UniProtKB">
        <authorList>
            <consortium name="Ensembl"/>
        </authorList>
    </citation>
    <scope>IDENTIFICATION</scope>
</reference>
<dbReference type="GO" id="GO:0007399">
    <property type="term" value="P:nervous system development"/>
    <property type="evidence" value="ECO:0007669"/>
    <property type="project" value="InterPro"/>
</dbReference>
<dbReference type="GO" id="GO:0000381">
    <property type="term" value="P:regulation of alternative mRNA splicing, via spliceosome"/>
    <property type="evidence" value="ECO:0007669"/>
    <property type="project" value="InterPro"/>
</dbReference>
<dbReference type="PANTHER" id="PTHR15597:SF31">
    <property type="entry name" value="RNA BINDING PROTEIN FOX-1 HOMOLOG 2"/>
    <property type="match status" value="1"/>
</dbReference>